<keyword evidence="1" id="KW-0229">DNA integration</keyword>
<sequence>MKLPPGVTKLPKGVEIHGNRLRISFMYGKKRCREPLPGVAKITKSAIAYAERKRQSILTEIREDRFNYALHFPDSKNAKLFSGWGGPDIQKTVEEALEEWLAFQERVRAPSTFRNYRSKSRKLTRKWPRNRLCDIKKSEIEMFQSELLEEGLSPKTVTNPK</sequence>
<accession>A0A2S6G1P1</accession>
<evidence type="ECO:0000313" key="6">
    <source>
        <dbReference type="EMBL" id="PPK50002.1"/>
    </source>
</evidence>
<organism evidence="6 7">
    <name type="scientific">Marinobacter persicus</name>
    <dbReference type="NCBI Taxonomy" id="930118"/>
    <lineage>
        <taxon>Bacteria</taxon>
        <taxon>Pseudomonadati</taxon>
        <taxon>Pseudomonadota</taxon>
        <taxon>Gammaproteobacteria</taxon>
        <taxon>Pseudomonadales</taxon>
        <taxon>Marinobacteraceae</taxon>
        <taxon>Marinobacter</taxon>
    </lineage>
</organism>
<gene>
    <name evidence="6" type="ORF">B0H24_10881</name>
    <name evidence="5" type="ORF">BY455_1851</name>
</gene>
<comment type="caution">
    <text evidence="6">The sequence shown here is derived from an EMBL/GenBank/DDBJ whole genome shotgun (WGS) entry which is preliminary data.</text>
</comment>
<keyword evidence="8" id="KW-1185">Reference proteome</keyword>
<name>A0A2S6G1P1_9GAMM</name>
<dbReference type="InterPro" id="IPR011010">
    <property type="entry name" value="DNA_brk_join_enz"/>
</dbReference>
<dbReference type="Proteomes" id="UP000239446">
    <property type="component" value="Unassembled WGS sequence"/>
</dbReference>
<proteinExistence type="predicted"/>
<dbReference type="InterPro" id="IPR022000">
    <property type="entry name" value="Min27-like_integrase_DNA_bind"/>
</dbReference>
<dbReference type="AlphaFoldDB" id="A0A2S6G1P1"/>
<evidence type="ECO:0000313" key="5">
    <source>
        <dbReference type="EMBL" id="PPK48358.1"/>
    </source>
</evidence>
<evidence type="ECO:0000313" key="8">
    <source>
        <dbReference type="Proteomes" id="UP000239648"/>
    </source>
</evidence>
<dbReference type="Gene3D" id="1.10.150.130">
    <property type="match status" value="1"/>
</dbReference>
<evidence type="ECO:0000256" key="3">
    <source>
        <dbReference type="PROSITE-ProRule" id="PRU01248"/>
    </source>
</evidence>
<dbReference type="EMBL" id="PTIU01000088">
    <property type="protein sequence ID" value="PPK50002.1"/>
    <property type="molecule type" value="Genomic_DNA"/>
</dbReference>
<evidence type="ECO:0000256" key="1">
    <source>
        <dbReference type="ARBA" id="ARBA00022908"/>
    </source>
</evidence>
<dbReference type="EMBL" id="PTIT01000085">
    <property type="protein sequence ID" value="PPK48358.1"/>
    <property type="molecule type" value="Genomic_DNA"/>
</dbReference>
<evidence type="ECO:0000313" key="7">
    <source>
        <dbReference type="Proteomes" id="UP000239446"/>
    </source>
</evidence>
<dbReference type="InterPro" id="IPR010998">
    <property type="entry name" value="Integrase_recombinase_N"/>
</dbReference>
<dbReference type="RefSeq" id="WP_146082740.1">
    <property type="nucleotide sequence ID" value="NZ_PTIT01000085.1"/>
</dbReference>
<dbReference type="Pfam" id="PF12167">
    <property type="entry name" value="Arm-DNA-bind_2"/>
    <property type="match status" value="1"/>
</dbReference>
<reference evidence="5 8" key="1">
    <citation type="submission" date="2018-02" db="EMBL/GenBank/DDBJ databases">
        <title>Deep subsurface shale carbon reservoir microbial communities from Ohio and West Virginia, USA.</title>
        <authorList>
            <person name="Wrighton K."/>
        </authorList>
    </citation>
    <scope>NUCLEOTIDE SEQUENCE [LARGE SCALE GENOMIC DNA]</scope>
    <source>
        <strain evidence="5 8">UTICA-S1B6</strain>
    </source>
</reference>
<dbReference type="OrthoDB" id="5391994at2"/>
<dbReference type="PROSITE" id="PS51900">
    <property type="entry name" value="CB"/>
    <property type="match status" value="1"/>
</dbReference>
<dbReference type="GO" id="GO:0003677">
    <property type="term" value="F:DNA binding"/>
    <property type="evidence" value="ECO:0007669"/>
    <property type="project" value="UniProtKB-UniRule"/>
</dbReference>
<protein>
    <submittedName>
        <fullName evidence="6">Uncharacterized protein DUF3596</fullName>
    </submittedName>
</protein>
<dbReference type="GO" id="GO:0015074">
    <property type="term" value="P:DNA integration"/>
    <property type="evidence" value="ECO:0007669"/>
    <property type="project" value="UniProtKB-KW"/>
</dbReference>
<feature type="domain" description="Core-binding (CB)" evidence="4">
    <location>
        <begin position="91"/>
        <end position="161"/>
    </location>
</feature>
<evidence type="ECO:0000259" key="4">
    <source>
        <dbReference type="PROSITE" id="PS51900"/>
    </source>
</evidence>
<dbReference type="InterPro" id="IPR044068">
    <property type="entry name" value="CB"/>
</dbReference>
<reference evidence="6 7" key="2">
    <citation type="submission" date="2018-02" db="EMBL/GenBank/DDBJ databases">
        <title>Subsurface microbial communities from deep shales in Ohio and West Virginia, USA.</title>
        <authorList>
            <person name="Wrighton K."/>
        </authorList>
    </citation>
    <scope>NUCLEOTIDE SEQUENCE [LARGE SCALE GENOMIC DNA]</scope>
    <source>
        <strain evidence="6 7">UTICA-S1B9</strain>
    </source>
</reference>
<keyword evidence="2 3" id="KW-0238">DNA-binding</keyword>
<dbReference type="SUPFAM" id="SSF56349">
    <property type="entry name" value="DNA breaking-rejoining enzymes"/>
    <property type="match status" value="1"/>
</dbReference>
<dbReference type="Proteomes" id="UP000239648">
    <property type="component" value="Unassembled WGS sequence"/>
</dbReference>
<evidence type="ECO:0000256" key="2">
    <source>
        <dbReference type="ARBA" id="ARBA00023125"/>
    </source>
</evidence>